<dbReference type="Pfam" id="PF01743">
    <property type="entry name" value="PolyA_pol"/>
    <property type="match status" value="1"/>
</dbReference>
<dbReference type="RefSeq" id="WP_207990088.1">
    <property type="nucleotide sequence ID" value="NZ_CP071794.1"/>
</dbReference>
<evidence type="ECO:0000256" key="1">
    <source>
        <dbReference type="ARBA" id="ARBA00001946"/>
    </source>
</evidence>
<dbReference type="CDD" id="cd05398">
    <property type="entry name" value="NT_ClassII-CCAase"/>
    <property type="match status" value="1"/>
</dbReference>
<keyword evidence="12" id="KW-1185">Reference proteome</keyword>
<feature type="domain" description="Poly A polymerase head" evidence="9">
    <location>
        <begin position="34"/>
        <end position="156"/>
    </location>
</feature>
<gene>
    <name evidence="11" type="ORF">J4G78_08475</name>
</gene>
<evidence type="ECO:0000256" key="8">
    <source>
        <dbReference type="RuleBase" id="RU003953"/>
    </source>
</evidence>
<evidence type="ECO:0000313" key="11">
    <source>
        <dbReference type="EMBL" id="QTD57539.1"/>
    </source>
</evidence>
<keyword evidence="2 8" id="KW-0808">Transferase</keyword>
<dbReference type="InterPro" id="IPR032828">
    <property type="entry name" value="PolyA_RNA-bd"/>
</dbReference>
<keyword evidence="5" id="KW-0479">Metal-binding</keyword>
<evidence type="ECO:0000256" key="5">
    <source>
        <dbReference type="ARBA" id="ARBA00022723"/>
    </source>
</evidence>
<dbReference type="PANTHER" id="PTHR46173">
    <property type="entry name" value="CCA TRNA NUCLEOTIDYLTRANSFERASE 1, MITOCHONDRIAL"/>
    <property type="match status" value="1"/>
</dbReference>
<sequence length="404" mass="44330">MTLPPQKMPHASWHQRQSLKDLITVLDGHKGATRFVGGAVRDTVLGLPVKDIDAATMLKPDAVMARLKQAGIKAVPTGIEHGTVTAVTDDGPVEITTLRRDVSTDGRRATVAFSDNWKEDAARRDFTINALFADPETLEISDYFGGLADLEKRHIRFIGSAEQRIAEDHLRIMRYFRFLARFGQHAIDQATFDACRNASRELSKLSRERVADELMKLLGAADPVYAVQEMIQADVFANIVSEIDANAGEILAMLILREEAHNIPPDPIRRLVGLLPKDANKAIEIVTSLRFSKKMRRAVANRLTASKPHVPNIPAIAYQYGKDAAQDIALLFAADDQLGTGLAKLDDWVKPVFPITGGDLIAIGLEPGPIVAKSLEAVEAAWIAEGFPGENRVRTLARQIIENA</sequence>
<name>A0ABX7TA78_9SPHN</name>
<accession>A0ABX7TA78</accession>
<organism evidence="11 12">
    <name type="scientific">Parasphingorhabdus cellanae</name>
    <dbReference type="NCBI Taxonomy" id="2806553"/>
    <lineage>
        <taxon>Bacteria</taxon>
        <taxon>Pseudomonadati</taxon>
        <taxon>Pseudomonadota</taxon>
        <taxon>Alphaproteobacteria</taxon>
        <taxon>Sphingomonadales</taxon>
        <taxon>Sphingomonadaceae</taxon>
        <taxon>Parasphingorhabdus</taxon>
    </lineage>
</organism>
<dbReference type="PANTHER" id="PTHR46173:SF1">
    <property type="entry name" value="CCA TRNA NUCLEOTIDYLTRANSFERASE 1, MITOCHONDRIAL"/>
    <property type="match status" value="1"/>
</dbReference>
<dbReference type="Gene3D" id="3.30.460.10">
    <property type="entry name" value="Beta Polymerase, domain 2"/>
    <property type="match status" value="1"/>
</dbReference>
<comment type="cofactor">
    <cofactor evidence="1">
        <name>Mg(2+)</name>
        <dbReference type="ChEBI" id="CHEBI:18420"/>
    </cofactor>
</comment>
<dbReference type="SUPFAM" id="SSF81891">
    <property type="entry name" value="Poly A polymerase C-terminal region-like"/>
    <property type="match status" value="1"/>
</dbReference>
<dbReference type="InterPro" id="IPR050264">
    <property type="entry name" value="Bact_CCA-adding_enz_type3_sf"/>
</dbReference>
<keyword evidence="8" id="KW-0694">RNA-binding</keyword>
<keyword evidence="4" id="KW-0548">Nucleotidyltransferase</keyword>
<reference evidence="11 12" key="1">
    <citation type="submission" date="2021-03" db="EMBL/GenBank/DDBJ databases">
        <title>Complete genome of Parasphingorhabdus_sp.JHSY0214.</title>
        <authorList>
            <person name="Yoo J.H."/>
            <person name="Bae J.W."/>
        </authorList>
    </citation>
    <scope>NUCLEOTIDE SEQUENCE [LARGE SCALE GENOMIC DNA]</scope>
    <source>
        <strain evidence="11 12">JHSY0214</strain>
    </source>
</reference>
<dbReference type="InterPro" id="IPR043519">
    <property type="entry name" value="NT_sf"/>
</dbReference>
<dbReference type="Pfam" id="PF12627">
    <property type="entry name" value="PolyA_pol_RNAbd"/>
    <property type="match status" value="1"/>
</dbReference>
<proteinExistence type="inferred from homology"/>
<dbReference type="InterPro" id="IPR002646">
    <property type="entry name" value="PolA_pol_head_dom"/>
</dbReference>
<comment type="similarity">
    <text evidence="8">Belongs to the tRNA nucleotidyltransferase/poly(A) polymerase family.</text>
</comment>
<keyword evidence="3" id="KW-0819">tRNA processing</keyword>
<feature type="domain" description="tRNA nucleotidyltransferase/poly(A) polymerase RNA and SrmB- binding" evidence="10">
    <location>
        <begin position="187"/>
        <end position="245"/>
    </location>
</feature>
<dbReference type="Gene3D" id="1.10.3090.10">
    <property type="entry name" value="cca-adding enzyme, domain 2"/>
    <property type="match status" value="1"/>
</dbReference>
<evidence type="ECO:0000256" key="6">
    <source>
        <dbReference type="ARBA" id="ARBA00022741"/>
    </source>
</evidence>
<evidence type="ECO:0000313" key="12">
    <source>
        <dbReference type="Proteomes" id="UP000663923"/>
    </source>
</evidence>
<keyword evidence="7" id="KW-0460">Magnesium</keyword>
<dbReference type="EMBL" id="CP071794">
    <property type="protein sequence ID" value="QTD57539.1"/>
    <property type="molecule type" value="Genomic_DNA"/>
</dbReference>
<evidence type="ECO:0000259" key="10">
    <source>
        <dbReference type="Pfam" id="PF12627"/>
    </source>
</evidence>
<keyword evidence="6" id="KW-0547">Nucleotide-binding</keyword>
<evidence type="ECO:0000256" key="3">
    <source>
        <dbReference type="ARBA" id="ARBA00022694"/>
    </source>
</evidence>
<dbReference type="SUPFAM" id="SSF81301">
    <property type="entry name" value="Nucleotidyltransferase"/>
    <property type="match status" value="1"/>
</dbReference>
<evidence type="ECO:0000256" key="7">
    <source>
        <dbReference type="ARBA" id="ARBA00022842"/>
    </source>
</evidence>
<evidence type="ECO:0000256" key="2">
    <source>
        <dbReference type="ARBA" id="ARBA00022679"/>
    </source>
</evidence>
<evidence type="ECO:0000259" key="9">
    <source>
        <dbReference type="Pfam" id="PF01743"/>
    </source>
</evidence>
<evidence type="ECO:0000256" key="4">
    <source>
        <dbReference type="ARBA" id="ARBA00022695"/>
    </source>
</evidence>
<dbReference type="Proteomes" id="UP000663923">
    <property type="component" value="Chromosome"/>
</dbReference>
<protein>
    <submittedName>
        <fullName evidence="11">CCA tRNA nucleotidyltransferase</fullName>
    </submittedName>
</protein>